<protein>
    <recommendedName>
        <fullName evidence="4">DUF4148 domain-containing protein</fullName>
    </recommendedName>
</protein>
<feature type="signal peptide" evidence="1">
    <location>
        <begin position="1"/>
        <end position="31"/>
    </location>
</feature>
<organism evidence="2 3">
    <name type="scientific">Algimonas arctica</name>
    <dbReference type="NCBI Taxonomy" id="1479486"/>
    <lineage>
        <taxon>Bacteria</taxon>
        <taxon>Pseudomonadati</taxon>
        <taxon>Pseudomonadota</taxon>
        <taxon>Alphaproteobacteria</taxon>
        <taxon>Maricaulales</taxon>
        <taxon>Robiginitomaculaceae</taxon>
        <taxon>Algimonas</taxon>
    </lineage>
</organism>
<dbReference type="Proteomes" id="UP000634004">
    <property type="component" value="Unassembled WGS sequence"/>
</dbReference>
<dbReference type="AlphaFoldDB" id="A0A8J3CS00"/>
<keyword evidence="1" id="KW-0732">Signal</keyword>
<evidence type="ECO:0000313" key="3">
    <source>
        <dbReference type="Proteomes" id="UP000634004"/>
    </source>
</evidence>
<proteinExistence type="predicted"/>
<sequence>MGRMTHATRYKIRNSLVSAAILLGTAGIASAGAPGMADNFALDRSVMLISPDARFDPAPQLSPAEIRNAVSVRMDSAAEQGFEVDRASVDGIGLEQESKERLVEAPLR</sequence>
<evidence type="ECO:0000313" key="2">
    <source>
        <dbReference type="EMBL" id="GHA92803.1"/>
    </source>
</evidence>
<gene>
    <name evidence="2" type="ORF">GCM10009069_14800</name>
</gene>
<reference evidence="2" key="1">
    <citation type="journal article" date="2014" name="Int. J. Syst. Evol. Microbiol.">
        <title>Complete genome sequence of Corynebacterium casei LMG S-19264T (=DSM 44701T), isolated from a smear-ripened cheese.</title>
        <authorList>
            <consortium name="US DOE Joint Genome Institute (JGI-PGF)"/>
            <person name="Walter F."/>
            <person name="Albersmeier A."/>
            <person name="Kalinowski J."/>
            <person name="Ruckert C."/>
        </authorList>
    </citation>
    <scope>NUCLEOTIDE SEQUENCE</scope>
    <source>
        <strain evidence="2">KCTC 32513</strain>
    </source>
</reference>
<reference evidence="2" key="2">
    <citation type="submission" date="2020-09" db="EMBL/GenBank/DDBJ databases">
        <authorList>
            <person name="Sun Q."/>
            <person name="Kim S."/>
        </authorList>
    </citation>
    <scope>NUCLEOTIDE SEQUENCE</scope>
    <source>
        <strain evidence="2">KCTC 32513</strain>
    </source>
</reference>
<evidence type="ECO:0000256" key="1">
    <source>
        <dbReference type="SAM" id="SignalP"/>
    </source>
</evidence>
<evidence type="ECO:0008006" key="4">
    <source>
        <dbReference type="Google" id="ProtNLM"/>
    </source>
</evidence>
<dbReference type="EMBL" id="BMZH01000005">
    <property type="protein sequence ID" value="GHA92803.1"/>
    <property type="molecule type" value="Genomic_DNA"/>
</dbReference>
<feature type="chain" id="PRO_5035190045" description="DUF4148 domain-containing protein" evidence="1">
    <location>
        <begin position="32"/>
        <end position="108"/>
    </location>
</feature>
<comment type="caution">
    <text evidence="2">The sequence shown here is derived from an EMBL/GenBank/DDBJ whole genome shotgun (WGS) entry which is preliminary data.</text>
</comment>
<keyword evidence="3" id="KW-1185">Reference proteome</keyword>
<name>A0A8J3CS00_9PROT</name>
<accession>A0A8J3CS00</accession>